<evidence type="ECO:0000259" key="2">
    <source>
        <dbReference type="Pfam" id="PF22255"/>
    </source>
</evidence>
<dbReference type="Pfam" id="PF22255">
    <property type="entry name" value="Gp44-like_2nd"/>
    <property type="match status" value="1"/>
</dbReference>
<dbReference type="EMBL" id="CP095407">
    <property type="protein sequence ID" value="USU96136.1"/>
    <property type="molecule type" value="Genomic_DNA"/>
</dbReference>
<dbReference type="Proteomes" id="UP001055514">
    <property type="component" value="Chromosome"/>
</dbReference>
<reference evidence="3" key="1">
    <citation type="submission" date="2022-04" db="EMBL/GenBank/DDBJ databases">
        <title>Emergence of ST220 Acinetobacter pittii strain in bloodstream infection, which co-producing chromosomal NDM-1 and OXA-820 carbapenemases.</title>
        <authorList>
            <person name="Tian C."/>
            <person name="Xing M."/>
            <person name="Fu L."/>
            <person name="Xia D."/>
        </authorList>
    </citation>
    <scope>NUCLEOTIDE SEQUENCE</scope>
    <source>
        <strain evidence="3">TCM</strain>
    </source>
</reference>
<dbReference type="Gene3D" id="2.30.300.10">
    <property type="entry name" value="Baseplate protein-like domain - beta roll fold"/>
    <property type="match status" value="1"/>
</dbReference>
<evidence type="ECO:0000259" key="1">
    <source>
        <dbReference type="Pfam" id="PF21683"/>
    </source>
</evidence>
<dbReference type="SUPFAM" id="SSF69279">
    <property type="entry name" value="Phage tail proteins"/>
    <property type="match status" value="2"/>
</dbReference>
<sequence length="351" mass="38989">MRDNQGNEIKLVIGGYEISGWNNAVVDNQIDTPAENWSLNLFHKNGQPLPEGISGGSHVQLYFANQLILTSIADRVQEGINRDGYGLEISGRDLVGQLINCSVPIFNGRQITLEELIGRFILNGDLGSLFHDVSIQNNSWLKNKVSIEPSESLWDALIKAAQVTGQHVWLEPDGKLVVGDPFANPYYVKTSLKLIKPLNNDNNVLSLQYTNDVSNVFGEIKVLSQDGNGQHILSETTAKTQYSFNRLKIVTLSDVETQAEADAALEKIKKDNDFEANTLIAVVPDWQVDGKLWATGWYVNIETNALSRATAKWAVVGCTFNLSRQEGKTTKLLLKRQGDWANPLILKEKNK</sequence>
<organism evidence="3 4">
    <name type="scientific">Acinetobacter pittii</name>
    <name type="common">Acinetobacter genomosp. 3</name>
    <dbReference type="NCBI Taxonomy" id="48296"/>
    <lineage>
        <taxon>Bacteria</taxon>
        <taxon>Pseudomonadati</taxon>
        <taxon>Pseudomonadota</taxon>
        <taxon>Gammaproteobacteria</taxon>
        <taxon>Moraxellales</taxon>
        <taxon>Moraxellaceae</taxon>
        <taxon>Acinetobacter</taxon>
        <taxon>Acinetobacter calcoaceticus/baumannii complex</taxon>
    </lineage>
</organism>
<feature type="domain" description="Baseplate hub protein gp44-like N-terminal" evidence="1">
    <location>
        <begin position="8"/>
        <end position="93"/>
    </location>
</feature>
<name>A0AAE9MBZ6_ACIPI</name>
<gene>
    <name evidence="3" type="ORF">MWH18_07770</name>
</gene>
<feature type="domain" description="Baseplate hub protein gp44/GpP-like second" evidence="2">
    <location>
        <begin position="96"/>
        <end position="179"/>
    </location>
</feature>
<dbReference type="RefSeq" id="WP_126117552.1">
    <property type="nucleotide sequence ID" value="NZ_CP029610.1"/>
</dbReference>
<dbReference type="AlphaFoldDB" id="A0AAE9MBZ6"/>
<evidence type="ECO:0000313" key="4">
    <source>
        <dbReference type="Proteomes" id="UP001055514"/>
    </source>
</evidence>
<evidence type="ECO:0000313" key="3">
    <source>
        <dbReference type="EMBL" id="USU96136.1"/>
    </source>
</evidence>
<dbReference type="Gene3D" id="3.55.50.10">
    <property type="entry name" value="Baseplate protein-like domains"/>
    <property type="match status" value="1"/>
</dbReference>
<dbReference type="Gene3D" id="3.30.1920.10">
    <property type="entry name" value="Baseplate protein-like domains - 2 layer sandwich fold"/>
    <property type="match status" value="1"/>
</dbReference>
<proteinExistence type="predicted"/>
<dbReference type="InterPro" id="IPR023399">
    <property type="entry name" value="Baseplate-like_2-layer_sand"/>
</dbReference>
<protein>
    <recommendedName>
        <fullName evidence="5">Bacteriophage tail protein</fullName>
    </recommendedName>
</protein>
<dbReference type="InterPro" id="IPR053981">
    <property type="entry name" value="Gp44/GpP-like_2nd"/>
</dbReference>
<evidence type="ECO:0008006" key="5">
    <source>
        <dbReference type="Google" id="ProtNLM"/>
    </source>
</evidence>
<dbReference type="InterPro" id="IPR049354">
    <property type="entry name" value="GpP-like_N"/>
</dbReference>
<dbReference type="Pfam" id="PF21683">
    <property type="entry name" value="GpP-like_1st"/>
    <property type="match status" value="1"/>
</dbReference>
<accession>A0AAE9MBZ6</accession>